<evidence type="ECO:0000256" key="6">
    <source>
        <dbReference type="ARBA" id="ARBA00023136"/>
    </source>
</evidence>
<dbReference type="SUPFAM" id="SSF81324">
    <property type="entry name" value="Voltage-gated potassium channels"/>
    <property type="match status" value="1"/>
</dbReference>
<proteinExistence type="predicted"/>
<keyword evidence="7" id="KW-0407">Ion channel</keyword>
<feature type="transmembrane region" description="Helical" evidence="8">
    <location>
        <begin position="92"/>
        <end position="116"/>
    </location>
</feature>
<feature type="transmembrane region" description="Helical" evidence="8">
    <location>
        <begin position="62"/>
        <end position="80"/>
    </location>
</feature>
<keyword evidence="2" id="KW-0813">Transport</keyword>
<keyword evidence="6 8" id="KW-0472">Membrane</keyword>
<evidence type="ECO:0000256" key="5">
    <source>
        <dbReference type="ARBA" id="ARBA00023065"/>
    </source>
</evidence>
<evidence type="ECO:0000256" key="1">
    <source>
        <dbReference type="ARBA" id="ARBA00004141"/>
    </source>
</evidence>
<protein>
    <submittedName>
        <fullName evidence="11">Potassium channel domain-containing protein</fullName>
    </submittedName>
</protein>
<evidence type="ECO:0000256" key="8">
    <source>
        <dbReference type="SAM" id="Phobius"/>
    </source>
</evidence>
<dbReference type="Gene3D" id="1.10.287.70">
    <property type="match status" value="1"/>
</dbReference>
<dbReference type="InterPro" id="IPR003280">
    <property type="entry name" value="2pore_dom_K_chnl"/>
</dbReference>
<evidence type="ECO:0000259" key="9">
    <source>
        <dbReference type="Pfam" id="PF07885"/>
    </source>
</evidence>
<dbReference type="PANTHER" id="PTHR11003:SF93">
    <property type="entry name" value="POTASSIUM CHANNEL DOMAIN-CONTAINING PROTEIN"/>
    <property type="match status" value="1"/>
</dbReference>
<dbReference type="Pfam" id="PF07885">
    <property type="entry name" value="Ion_trans_2"/>
    <property type="match status" value="1"/>
</dbReference>
<name>A0A914C8S1_9BILA</name>
<dbReference type="GO" id="GO:0022841">
    <property type="term" value="F:potassium ion leak channel activity"/>
    <property type="evidence" value="ECO:0007669"/>
    <property type="project" value="TreeGrafter"/>
</dbReference>
<dbReference type="Proteomes" id="UP000887540">
    <property type="component" value="Unplaced"/>
</dbReference>
<evidence type="ECO:0000313" key="10">
    <source>
        <dbReference type="Proteomes" id="UP000887540"/>
    </source>
</evidence>
<dbReference type="WBParaSite" id="ACRNAN_Path_589.g2209.t1">
    <property type="protein sequence ID" value="ACRNAN_Path_589.g2209.t1"/>
    <property type="gene ID" value="ACRNAN_Path_589.g2209"/>
</dbReference>
<evidence type="ECO:0000256" key="4">
    <source>
        <dbReference type="ARBA" id="ARBA00022989"/>
    </source>
</evidence>
<evidence type="ECO:0000256" key="7">
    <source>
        <dbReference type="ARBA" id="ARBA00023303"/>
    </source>
</evidence>
<dbReference type="GO" id="GO:0030322">
    <property type="term" value="P:stabilization of membrane potential"/>
    <property type="evidence" value="ECO:0007669"/>
    <property type="project" value="TreeGrafter"/>
</dbReference>
<feature type="domain" description="Potassium channel" evidence="9">
    <location>
        <begin position="58"/>
        <end position="116"/>
    </location>
</feature>
<dbReference type="GO" id="GO:0015271">
    <property type="term" value="F:outward rectifier potassium channel activity"/>
    <property type="evidence" value="ECO:0007669"/>
    <property type="project" value="TreeGrafter"/>
</dbReference>
<evidence type="ECO:0000313" key="11">
    <source>
        <dbReference type="WBParaSite" id="ACRNAN_Path_589.g2209.t1"/>
    </source>
</evidence>
<evidence type="ECO:0000256" key="2">
    <source>
        <dbReference type="ARBA" id="ARBA00022448"/>
    </source>
</evidence>
<organism evidence="10 11">
    <name type="scientific">Acrobeloides nanus</name>
    <dbReference type="NCBI Taxonomy" id="290746"/>
    <lineage>
        <taxon>Eukaryota</taxon>
        <taxon>Metazoa</taxon>
        <taxon>Ecdysozoa</taxon>
        <taxon>Nematoda</taxon>
        <taxon>Chromadorea</taxon>
        <taxon>Rhabditida</taxon>
        <taxon>Tylenchina</taxon>
        <taxon>Cephalobomorpha</taxon>
        <taxon>Cephaloboidea</taxon>
        <taxon>Cephalobidae</taxon>
        <taxon>Acrobeloides</taxon>
    </lineage>
</organism>
<keyword evidence="3 8" id="KW-0812">Transmembrane</keyword>
<evidence type="ECO:0000256" key="3">
    <source>
        <dbReference type="ARBA" id="ARBA00022692"/>
    </source>
</evidence>
<dbReference type="PANTHER" id="PTHR11003">
    <property type="entry name" value="POTASSIUM CHANNEL, SUBFAMILY K"/>
    <property type="match status" value="1"/>
</dbReference>
<comment type="subcellular location">
    <subcellularLocation>
        <location evidence="1">Membrane</location>
        <topology evidence="1">Multi-pass membrane protein</topology>
    </subcellularLocation>
</comment>
<dbReference type="GO" id="GO:0005886">
    <property type="term" value="C:plasma membrane"/>
    <property type="evidence" value="ECO:0007669"/>
    <property type="project" value="TreeGrafter"/>
</dbReference>
<dbReference type="AlphaFoldDB" id="A0A914C8S1"/>
<dbReference type="InterPro" id="IPR013099">
    <property type="entry name" value="K_chnl_dom"/>
</dbReference>
<sequence>MVFNKLEGDAMINARKEELHSYNECVVKILQQETYIHGHSPNRTAVDIVHCWYKEPDERSKWSYVTATLYGFGIVTTLGYNRIAPITIPGRLFCVFYGLCGIPITMIIIANFGQYLNQFAGTTRRNVGITSLLQLNKFSSKPIKNVEDAQKLQLLVMICQNLR</sequence>
<keyword evidence="4 8" id="KW-1133">Transmembrane helix</keyword>
<reference evidence="11" key="1">
    <citation type="submission" date="2022-11" db="UniProtKB">
        <authorList>
            <consortium name="WormBaseParasite"/>
        </authorList>
    </citation>
    <scope>IDENTIFICATION</scope>
</reference>
<keyword evidence="5" id="KW-0406">Ion transport</keyword>
<accession>A0A914C8S1</accession>
<keyword evidence="10" id="KW-1185">Reference proteome</keyword>